<evidence type="ECO:0000256" key="5">
    <source>
        <dbReference type="ARBA" id="ARBA00022801"/>
    </source>
</evidence>
<dbReference type="FunFam" id="1.10.290.10:FF:000001">
    <property type="entry name" value="DNA topoisomerase"/>
    <property type="match status" value="1"/>
</dbReference>
<protein>
    <recommendedName>
        <fullName evidence="3">DNA topoisomerase</fullName>
        <ecNumber evidence="3">5.6.2.1</ecNumber>
    </recommendedName>
</protein>
<dbReference type="SUPFAM" id="SSF56712">
    <property type="entry name" value="Prokaryotic type I DNA topoisomerase"/>
    <property type="match status" value="1"/>
</dbReference>
<dbReference type="PROSITE" id="PS50880">
    <property type="entry name" value="TOPRIM"/>
    <property type="match status" value="1"/>
</dbReference>
<name>A0A812UD65_SYMPI</name>
<dbReference type="InterPro" id="IPR013497">
    <property type="entry name" value="Topo_IA_cen"/>
</dbReference>
<keyword evidence="7" id="KW-0067">ATP-binding</keyword>
<evidence type="ECO:0000256" key="9">
    <source>
        <dbReference type="ARBA" id="ARBA00023125"/>
    </source>
</evidence>
<feature type="short sequence motif" description="Q motif" evidence="11">
    <location>
        <begin position="56"/>
        <end position="84"/>
    </location>
</feature>
<dbReference type="CDD" id="cd00186">
    <property type="entry name" value="TOP1Ac"/>
    <property type="match status" value="1"/>
</dbReference>
<dbReference type="Pfam" id="PF01751">
    <property type="entry name" value="Toprim"/>
    <property type="match status" value="1"/>
</dbReference>
<dbReference type="InterPro" id="IPR023406">
    <property type="entry name" value="Topo_IA_AS"/>
</dbReference>
<dbReference type="SMART" id="SM00487">
    <property type="entry name" value="DEXDc"/>
    <property type="match status" value="1"/>
</dbReference>
<evidence type="ECO:0000259" key="17">
    <source>
        <dbReference type="PROSITE" id="PS52039"/>
    </source>
</evidence>
<dbReference type="InterPro" id="IPR006171">
    <property type="entry name" value="TOPRIM_dom"/>
</dbReference>
<keyword evidence="9" id="KW-0238">DNA-binding</keyword>
<evidence type="ECO:0000256" key="10">
    <source>
        <dbReference type="ARBA" id="ARBA00023235"/>
    </source>
</evidence>
<dbReference type="InterPro" id="IPR003602">
    <property type="entry name" value="Topo_IA_DNA-bd_dom"/>
</dbReference>
<dbReference type="PROSITE" id="PS51192">
    <property type="entry name" value="HELICASE_ATP_BIND_1"/>
    <property type="match status" value="1"/>
</dbReference>
<dbReference type="InterPro" id="IPR000380">
    <property type="entry name" value="Topo_IA"/>
</dbReference>
<dbReference type="GO" id="GO:0005634">
    <property type="term" value="C:nucleus"/>
    <property type="evidence" value="ECO:0007669"/>
    <property type="project" value="TreeGrafter"/>
</dbReference>
<feature type="region of interest" description="Disordered" evidence="12">
    <location>
        <begin position="829"/>
        <end position="849"/>
    </location>
</feature>
<feature type="compositionally biased region" description="Basic residues" evidence="12">
    <location>
        <begin position="1002"/>
        <end position="1011"/>
    </location>
</feature>
<dbReference type="PANTHER" id="PTHR11390:SF20">
    <property type="entry name" value="DNA TOPOISOMERASE 3-BETA-1"/>
    <property type="match status" value="1"/>
</dbReference>
<feature type="region of interest" description="Disordered" evidence="12">
    <location>
        <begin position="991"/>
        <end position="1026"/>
    </location>
</feature>
<feature type="domain" description="Toprim" evidence="13">
    <location>
        <begin position="458"/>
        <end position="603"/>
    </location>
</feature>
<dbReference type="SMART" id="SM00493">
    <property type="entry name" value="TOPRIM"/>
    <property type="match status" value="1"/>
</dbReference>
<dbReference type="InterPro" id="IPR023405">
    <property type="entry name" value="Topo_IA_core_domain"/>
</dbReference>
<dbReference type="InterPro" id="IPR000629">
    <property type="entry name" value="RNA-helicase_DEAD-box_CS"/>
</dbReference>
<evidence type="ECO:0000259" key="14">
    <source>
        <dbReference type="PROSITE" id="PS51192"/>
    </source>
</evidence>
<evidence type="ECO:0000256" key="2">
    <source>
        <dbReference type="ARBA" id="ARBA00009446"/>
    </source>
</evidence>
<keyword evidence="4" id="KW-0547">Nucleotide-binding</keyword>
<evidence type="ECO:0000256" key="3">
    <source>
        <dbReference type="ARBA" id="ARBA00012891"/>
    </source>
</evidence>
<feature type="domain" description="Topo IA-type catalytic" evidence="17">
    <location>
        <begin position="619"/>
        <end position="1087"/>
    </location>
</feature>
<dbReference type="InterPro" id="IPR044742">
    <property type="entry name" value="DEAD/DEAH_RhlB"/>
</dbReference>
<dbReference type="Gene3D" id="2.70.20.10">
    <property type="entry name" value="Topoisomerase I, domain 3"/>
    <property type="match status" value="1"/>
</dbReference>
<gene>
    <name evidence="18" type="primary">TOP3B</name>
    <name evidence="18" type="ORF">SPIL2461_LOCUS15038</name>
</gene>
<keyword evidence="8" id="KW-0799">Topoisomerase</keyword>
<dbReference type="EC" id="5.6.2.1" evidence="3"/>
<dbReference type="Pfam" id="PF00271">
    <property type="entry name" value="Helicase_C"/>
    <property type="match status" value="1"/>
</dbReference>
<dbReference type="CDD" id="cd18787">
    <property type="entry name" value="SF2_C_DEAD"/>
    <property type="match status" value="1"/>
</dbReference>
<keyword evidence="5" id="KW-0378">Hydrolase</keyword>
<dbReference type="PROSITE" id="PS00039">
    <property type="entry name" value="DEAD_ATP_HELICASE"/>
    <property type="match status" value="1"/>
</dbReference>
<dbReference type="Gene3D" id="1.10.290.10">
    <property type="entry name" value="Topoisomerase I, domain 4"/>
    <property type="match status" value="1"/>
</dbReference>
<dbReference type="InterPro" id="IPR013825">
    <property type="entry name" value="Topo_IA_cen_sub2"/>
</dbReference>
<dbReference type="Pfam" id="PF00270">
    <property type="entry name" value="DEAD"/>
    <property type="match status" value="1"/>
</dbReference>
<accession>A0A812UD65</accession>
<dbReference type="GO" id="GO:0003917">
    <property type="term" value="F:DNA topoisomerase type I (single strand cut, ATP-independent) activity"/>
    <property type="evidence" value="ECO:0007669"/>
    <property type="project" value="UniProtKB-EC"/>
</dbReference>
<dbReference type="PROSITE" id="PS51195">
    <property type="entry name" value="Q_MOTIF"/>
    <property type="match status" value="1"/>
</dbReference>
<dbReference type="SUPFAM" id="SSF52540">
    <property type="entry name" value="P-loop containing nucleoside triphosphate hydrolases"/>
    <property type="match status" value="1"/>
</dbReference>
<reference evidence="18" key="1">
    <citation type="submission" date="2021-02" db="EMBL/GenBank/DDBJ databases">
        <authorList>
            <person name="Dougan E. K."/>
            <person name="Rhodes N."/>
            <person name="Thang M."/>
            <person name="Chan C."/>
        </authorList>
    </citation>
    <scope>NUCLEOTIDE SEQUENCE</scope>
</reference>
<feature type="domain" description="Helicase C-terminal" evidence="15">
    <location>
        <begin position="291"/>
        <end position="436"/>
    </location>
</feature>
<dbReference type="SMART" id="SM00490">
    <property type="entry name" value="HELICc"/>
    <property type="match status" value="1"/>
</dbReference>
<organism evidence="18 19">
    <name type="scientific">Symbiodinium pilosum</name>
    <name type="common">Dinoflagellate</name>
    <dbReference type="NCBI Taxonomy" id="2952"/>
    <lineage>
        <taxon>Eukaryota</taxon>
        <taxon>Sar</taxon>
        <taxon>Alveolata</taxon>
        <taxon>Dinophyceae</taxon>
        <taxon>Suessiales</taxon>
        <taxon>Symbiodiniaceae</taxon>
        <taxon>Symbiodinium</taxon>
    </lineage>
</organism>
<dbReference type="OrthoDB" id="429064at2759"/>
<dbReference type="SMART" id="SM00436">
    <property type="entry name" value="TOP1Bc"/>
    <property type="match status" value="1"/>
</dbReference>
<keyword evidence="19" id="KW-1185">Reference proteome</keyword>
<comment type="similarity">
    <text evidence="2">Belongs to the type IA topoisomerase family.</text>
</comment>
<dbReference type="InterPro" id="IPR013824">
    <property type="entry name" value="Topo_IA_cen_sub1"/>
</dbReference>
<sequence>MSAAASSYVKKAPKQVKAPAEMNAPSYEERNPYRLKNNIRAWHTDGSTSSVPEPYGTYPEAQLPRALLDGFKRAGFQAPTPIQAQVWPILDNGWDVIGIAKTGSGKTLGFLVPAYRWMTASYAAGIRTLIMAPTRELATQIHDEASKFAGASGCSSACVYGGQPKREQLPAVRAGAPILVATPGRLNDFLEYKDINLSVVGYLVFDEADRMLDMGFEPQIREIMKKVPRKRQTLMFSATWPEEVQNLAHDFLNSPIHVQVGNTSSLSANEDISQQVWMLNSSDDKDPALVEALQLYGGPRQRVLVFVAMKKQCDMVMRMLRKYQISANTMHSDKDQQQREEALYQFKTGETSVLIATDVAARGLDIKGVTLVINYDSANSTEDHVHRIGRTGRAGQKGHSITFLTKSGEDAWKAIGIAEVMQKAGCSVPPDMKQVVDRMLWKRQQSQQNDSRWDNLPKVLMVAEKPSVAKLIAEILSGGRMRFRKGQSRAVQIYEFNSYFPPAHQQCRIMQTSTIGHVFGLDFKDNRPKDVADLFHDPCKKTIEDGTAKNRIVEHFQELAAEADYLALWLDCDKEGENICFEVISLCENIPKDNIYRAQFSALTEPELRGAYNNLGRPDKLAAQAVDARQELDLKIGCIFTRLMTRQYLRYAIEKFRLRDQTCLSYGPCQTPTLWFCVERHKEIQGFQRQEYYKPKVSVNLDGWPLEFDWLDGQTFDAGRIKSLQSRAQSAKQAVVKELRITPKTLKKPVGLNTVQLLKAASTGLGMSPVQCMKVAEHLYTSGYISYPRTETTRYSDTFDLHAALREQADHPAWGKTVSHLLRQGAIRNPKTGRDVGDHPPITPMKAAPRDEFSKGSEWRLYDFITRHFIASLMPDVEYEEKAFIVNLGGEDFAYTFHEMRERGFLFAMPWKSKDLNLNEIDWAMPRLAPGSRLTVEEVWVESDFTKPPDYLKESELVALMDKHGIGTDASIPQHVENICNRNYVMVCGPGEDGQRGERIPKGGKKGKGKGKGKDGKAQGERPQSRHMVPTSLGLSFCAAFEELDAELCRPPIRAYMEKQCLQVAEGILDKEDVVNENIKLFVQDVKKSCGFVPQAQSTPMWVRSRPEDLSGGEVPGMSDDLLEQVRAPGGSLEEKLEAVIDVFRTSQRHLESCRQTLRQQALERRQQQGLERLPPEVEEVIAGGTYLDSFLEAYDGQSFLLHSEEIVPCHEYRLGLEVNSGGAYWKGIAMQEAAVRHDVQAVAAASGLEGSMNIISQFGAAQRGAVFAWRWQHVLDAGPYSLPQWLEKALGAEGNDPLRKLQAELEAVRRWEHQVQQDTCKYIKGDNEVKDIYIREVLRLWPSETDHQGVEVCKKCAWVEGLDANLFTSRNILVQRVPYDDNHALALHACIARRQVDEKDKDQSPPYRLITTWVWVQVQELQIDRKVLPHAAKASEATAAQPKTVQNNMANPNEAVSQTLSIPYEIRPSTANAALQAVPKGYAEHAWQGATSAPGGLKPMPGYIYRPSTTGSLKASGSIQNQVLSVPIPLSGARSVPSASKVWLCGPGPVGSLGAGIR</sequence>
<dbReference type="InterPro" id="IPR011545">
    <property type="entry name" value="DEAD/DEAH_box_helicase_dom"/>
</dbReference>
<comment type="caution">
    <text evidence="18">The sequence shown here is derived from an EMBL/GenBank/DDBJ whole genome shotgun (WGS) entry which is preliminary data.</text>
</comment>
<dbReference type="InterPro" id="IPR014014">
    <property type="entry name" value="RNA_helicase_DEAD_Q_motif"/>
</dbReference>
<evidence type="ECO:0000313" key="18">
    <source>
        <dbReference type="EMBL" id="CAE7562043.1"/>
    </source>
</evidence>
<dbReference type="PROSITE" id="PS00396">
    <property type="entry name" value="TOPO_IA_1"/>
    <property type="match status" value="1"/>
</dbReference>
<dbReference type="PANTHER" id="PTHR11390">
    <property type="entry name" value="PROKARYOTIC DNA TOPOISOMERASE"/>
    <property type="match status" value="1"/>
</dbReference>
<keyword evidence="10" id="KW-0413">Isomerase</keyword>
<evidence type="ECO:0000259" key="16">
    <source>
        <dbReference type="PROSITE" id="PS51195"/>
    </source>
</evidence>
<dbReference type="GO" id="GO:0006281">
    <property type="term" value="P:DNA repair"/>
    <property type="evidence" value="ECO:0007669"/>
    <property type="project" value="TreeGrafter"/>
</dbReference>
<dbReference type="InterPro" id="IPR001650">
    <property type="entry name" value="Helicase_C-like"/>
</dbReference>
<dbReference type="GO" id="GO:0005524">
    <property type="term" value="F:ATP binding"/>
    <property type="evidence" value="ECO:0007669"/>
    <property type="project" value="UniProtKB-KW"/>
</dbReference>
<dbReference type="InterPro" id="IPR013826">
    <property type="entry name" value="Topo_IA_cen_sub3"/>
</dbReference>
<evidence type="ECO:0000256" key="6">
    <source>
        <dbReference type="ARBA" id="ARBA00022806"/>
    </source>
</evidence>
<dbReference type="Gene3D" id="1.10.460.10">
    <property type="entry name" value="Topoisomerase I, domain 2"/>
    <property type="match status" value="1"/>
</dbReference>
<dbReference type="InterPro" id="IPR034144">
    <property type="entry name" value="TOPRIM_TopoIII"/>
</dbReference>
<dbReference type="PRINTS" id="PR00417">
    <property type="entry name" value="PRTPISMRASEI"/>
</dbReference>
<dbReference type="PROSITE" id="PS52039">
    <property type="entry name" value="TOPO_IA_2"/>
    <property type="match status" value="1"/>
</dbReference>
<keyword evidence="6" id="KW-0347">Helicase</keyword>
<evidence type="ECO:0000313" key="19">
    <source>
        <dbReference type="Proteomes" id="UP000649617"/>
    </source>
</evidence>
<evidence type="ECO:0000259" key="15">
    <source>
        <dbReference type="PROSITE" id="PS51194"/>
    </source>
</evidence>
<proteinExistence type="inferred from homology"/>
<comment type="catalytic activity">
    <reaction evidence="1">
        <text>ATP-independent breakage of single-stranded DNA, followed by passage and rejoining.</text>
        <dbReference type="EC" id="5.6.2.1"/>
    </reaction>
</comment>
<dbReference type="PROSITE" id="PS51194">
    <property type="entry name" value="HELICASE_CTER"/>
    <property type="match status" value="1"/>
</dbReference>
<evidence type="ECO:0000256" key="11">
    <source>
        <dbReference type="PROSITE-ProRule" id="PRU00552"/>
    </source>
</evidence>
<dbReference type="CDD" id="cd03362">
    <property type="entry name" value="TOPRIM_TopoIA_TopoIII"/>
    <property type="match status" value="1"/>
</dbReference>
<dbReference type="Pfam" id="PF01131">
    <property type="entry name" value="Topoisom_bac"/>
    <property type="match status" value="1"/>
</dbReference>
<evidence type="ECO:0000256" key="7">
    <source>
        <dbReference type="ARBA" id="ARBA00022840"/>
    </source>
</evidence>
<feature type="domain" description="Helicase ATP-binding" evidence="14">
    <location>
        <begin position="87"/>
        <end position="258"/>
    </location>
</feature>
<feature type="domain" description="DEAD-box RNA helicase Q" evidence="16">
    <location>
        <begin position="56"/>
        <end position="84"/>
    </location>
</feature>
<dbReference type="GO" id="GO:0006310">
    <property type="term" value="P:DNA recombination"/>
    <property type="evidence" value="ECO:0007669"/>
    <property type="project" value="TreeGrafter"/>
</dbReference>
<dbReference type="GO" id="GO:0003677">
    <property type="term" value="F:DNA binding"/>
    <property type="evidence" value="ECO:0007669"/>
    <property type="project" value="UniProtKB-KW"/>
</dbReference>
<evidence type="ECO:0000259" key="13">
    <source>
        <dbReference type="PROSITE" id="PS50880"/>
    </source>
</evidence>
<dbReference type="EMBL" id="CAJNIZ010035825">
    <property type="protein sequence ID" value="CAE7562043.1"/>
    <property type="molecule type" value="Genomic_DNA"/>
</dbReference>
<dbReference type="Gene3D" id="3.40.50.300">
    <property type="entry name" value="P-loop containing nucleotide triphosphate hydrolases"/>
    <property type="match status" value="2"/>
</dbReference>
<dbReference type="GO" id="GO:0006265">
    <property type="term" value="P:DNA topological change"/>
    <property type="evidence" value="ECO:0007669"/>
    <property type="project" value="InterPro"/>
</dbReference>
<evidence type="ECO:0000256" key="8">
    <source>
        <dbReference type="ARBA" id="ARBA00023029"/>
    </source>
</evidence>
<evidence type="ECO:0000256" key="4">
    <source>
        <dbReference type="ARBA" id="ARBA00022741"/>
    </source>
</evidence>
<evidence type="ECO:0000256" key="12">
    <source>
        <dbReference type="SAM" id="MobiDB-lite"/>
    </source>
</evidence>
<evidence type="ECO:0000256" key="1">
    <source>
        <dbReference type="ARBA" id="ARBA00000213"/>
    </source>
</evidence>
<dbReference type="SMART" id="SM00437">
    <property type="entry name" value="TOP1Ac"/>
    <property type="match status" value="1"/>
</dbReference>
<dbReference type="GO" id="GO:0003724">
    <property type="term" value="F:RNA helicase activity"/>
    <property type="evidence" value="ECO:0007669"/>
    <property type="project" value="InterPro"/>
</dbReference>
<dbReference type="InterPro" id="IPR003601">
    <property type="entry name" value="Topo_IA_2"/>
</dbReference>
<dbReference type="Proteomes" id="UP000649617">
    <property type="component" value="Unassembled WGS sequence"/>
</dbReference>
<dbReference type="InterPro" id="IPR027417">
    <property type="entry name" value="P-loop_NTPase"/>
</dbReference>
<dbReference type="InterPro" id="IPR014001">
    <property type="entry name" value="Helicase_ATP-bd"/>
</dbReference>
<dbReference type="GO" id="GO:0016787">
    <property type="term" value="F:hydrolase activity"/>
    <property type="evidence" value="ECO:0007669"/>
    <property type="project" value="UniProtKB-KW"/>
</dbReference>
<feature type="compositionally biased region" description="Basic and acidic residues" evidence="12">
    <location>
        <begin position="1012"/>
        <end position="1024"/>
    </location>
</feature>
<dbReference type="Gene3D" id="3.40.50.140">
    <property type="match status" value="1"/>
</dbReference>
<dbReference type="CDD" id="cd00268">
    <property type="entry name" value="DEADc"/>
    <property type="match status" value="1"/>
</dbReference>